<dbReference type="AlphaFoldDB" id="A0A167HAR7"/>
<evidence type="ECO:0000313" key="4">
    <source>
        <dbReference type="Proteomes" id="UP000185657"/>
    </source>
</evidence>
<keyword evidence="4" id="KW-1185">Reference proteome</keyword>
<dbReference type="Gene3D" id="3.10.450.50">
    <property type="match status" value="1"/>
</dbReference>
<dbReference type="EMBL" id="LVWD01000030">
    <property type="protein sequence ID" value="OAD40613.1"/>
    <property type="molecule type" value="Genomic_DNA"/>
</dbReference>
<reference evidence="2 5" key="2">
    <citation type="submission" date="2016-10" db="EMBL/GenBank/DDBJ databases">
        <title>Hydorgenophaga sp. LPB0072 isolated from gastropod.</title>
        <authorList>
            <person name="Kim E."/>
            <person name="Yi H."/>
        </authorList>
    </citation>
    <scope>NUCLEOTIDE SEQUENCE [LARGE SCALE GENOMIC DNA]</scope>
    <source>
        <strain evidence="2 5">LPB0072</strain>
    </source>
</reference>
<evidence type="ECO:0000313" key="2">
    <source>
        <dbReference type="EMBL" id="AOW12737.1"/>
    </source>
</evidence>
<dbReference type="KEGG" id="hyl:LPB072_07665"/>
<gene>
    <name evidence="2" type="ORF">LPB072_07665</name>
    <name evidence="3" type="ORF">LPB72_17150</name>
</gene>
<dbReference type="EMBL" id="CP017476">
    <property type="protein sequence ID" value="AOW12737.1"/>
    <property type="molecule type" value="Genomic_DNA"/>
</dbReference>
<dbReference type="InterPro" id="IPR032710">
    <property type="entry name" value="NTF2-like_dom_sf"/>
</dbReference>
<dbReference type="Proteomes" id="UP000185657">
    <property type="component" value="Unassembled WGS sequence"/>
</dbReference>
<dbReference type="STRING" id="1763535.LPB072_07665"/>
<dbReference type="InterPro" id="IPR037401">
    <property type="entry name" value="SnoaL-like"/>
</dbReference>
<feature type="domain" description="SnoaL-like" evidence="1">
    <location>
        <begin position="18"/>
        <end position="120"/>
    </location>
</feature>
<protein>
    <submittedName>
        <fullName evidence="2">DUF4440 domain-containing protein</fullName>
    </submittedName>
</protein>
<sequence>MFAMTQTTVPEVTAEVLQAFADAWNRHDVDALMSFMPDDCVFESSAGSEVCGSRYVGTAAVRAGYAEVWATFPDAHWGNARHFVQGDRGVSEWTFTGTRADGTRVEVHGCDLFTFRDGKIFLKNSCRKIRPPLAGSDTGSHQ</sequence>
<reference evidence="3 4" key="1">
    <citation type="submission" date="2016-02" db="EMBL/GenBank/DDBJ databases">
        <title>Draft genome sequence of Hydrogenophaga sp. LPB0072.</title>
        <authorList>
            <person name="Shin S.-K."/>
            <person name="Yi H."/>
        </authorList>
    </citation>
    <scope>NUCLEOTIDE SEQUENCE [LARGE SCALE GENOMIC DNA]</scope>
    <source>
        <strain evidence="3 4">LPB0072</strain>
    </source>
</reference>
<proteinExistence type="predicted"/>
<evidence type="ECO:0000313" key="3">
    <source>
        <dbReference type="EMBL" id="OAD40613.1"/>
    </source>
</evidence>
<evidence type="ECO:0000313" key="5">
    <source>
        <dbReference type="Proteomes" id="UP000185680"/>
    </source>
</evidence>
<dbReference type="SUPFAM" id="SSF54427">
    <property type="entry name" value="NTF2-like"/>
    <property type="match status" value="1"/>
</dbReference>
<dbReference type="Proteomes" id="UP000185680">
    <property type="component" value="Chromosome"/>
</dbReference>
<organism evidence="2 5">
    <name type="scientific">Hydrogenophaga crassostreae</name>
    <dbReference type="NCBI Taxonomy" id="1763535"/>
    <lineage>
        <taxon>Bacteria</taxon>
        <taxon>Pseudomonadati</taxon>
        <taxon>Pseudomonadota</taxon>
        <taxon>Betaproteobacteria</taxon>
        <taxon>Burkholderiales</taxon>
        <taxon>Comamonadaceae</taxon>
        <taxon>Hydrogenophaga</taxon>
    </lineage>
</organism>
<dbReference type="Pfam" id="PF12680">
    <property type="entry name" value="SnoaL_2"/>
    <property type="match status" value="1"/>
</dbReference>
<name>A0A167HAR7_9BURK</name>
<evidence type="ECO:0000259" key="1">
    <source>
        <dbReference type="Pfam" id="PF12680"/>
    </source>
</evidence>
<accession>A0A167HAR7</accession>